<dbReference type="RefSeq" id="WP_139424258.1">
    <property type="nucleotide sequence ID" value="NZ_AP024953.1"/>
</dbReference>
<dbReference type="EMBL" id="BPNL01000108">
    <property type="protein sequence ID" value="GJA56887.1"/>
    <property type="molecule type" value="Genomic_DNA"/>
</dbReference>
<dbReference type="EMBL" id="BPNN01000142">
    <property type="protein sequence ID" value="GJA65883.1"/>
    <property type="molecule type" value="Genomic_DNA"/>
</dbReference>
<evidence type="ECO:0008006" key="6">
    <source>
        <dbReference type="Google" id="ProtNLM"/>
    </source>
</evidence>
<reference evidence="4" key="1">
    <citation type="submission" date="2021-07" db="EMBL/GenBank/DDBJ databases">
        <title>Draft genome sequence of carbapenem-resistant Aeromonas spp. in Japan.</title>
        <authorList>
            <person name="Maehana S."/>
            <person name="Suzuki M."/>
            <person name="Kitasato H."/>
        </authorList>
    </citation>
    <scope>NUCLEOTIDE SEQUENCE</scope>
    <source>
        <strain evidence="3">KAM348</strain>
        <strain evidence="4">KAM351</strain>
    </source>
</reference>
<evidence type="ECO:0000313" key="3">
    <source>
        <dbReference type="EMBL" id="GJA56887.1"/>
    </source>
</evidence>
<keyword evidence="2" id="KW-0812">Transmembrane</keyword>
<evidence type="ECO:0000256" key="2">
    <source>
        <dbReference type="SAM" id="Phobius"/>
    </source>
</evidence>
<protein>
    <recommendedName>
        <fullName evidence="6">Mobilization protein</fullName>
    </recommendedName>
</protein>
<gene>
    <name evidence="3" type="ORF">KAM348_43100</name>
    <name evidence="4" type="ORF">KAM351_44940</name>
</gene>
<accession>A0AA37DDE2</accession>
<organism evidence="4 5">
    <name type="scientific">Aeromonas caviae</name>
    <name type="common">Aeromonas punctata</name>
    <dbReference type="NCBI Taxonomy" id="648"/>
    <lineage>
        <taxon>Bacteria</taxon>
        <taxon>Pseudomonadati</taxon>
        <taxon>Pseudomonadota</taxon>
        <taxon>Gammaproteobacteria</taxon>
        <taxon>Aeromonadales</taxon>
        <taxon>Aeromonadaceae</taxon>
        <taxon>Aeromonas</taxon>
    </lineage>
</organism>
<dbReference type="AlphaFoldDB" id="A0AA37DDE2"/>
<keyword evidence="2" id="KW-1133">Transmembrane helix</keyword>
<comment type="caution">
    <text evidence="4">The sequence shown here is derived from an EMBL/GenBank/DDBJ whole genome shotgun (WGS) entry which is preliminary data.</text>
</comment>
<name>A0AA37DDE2_AERCA</name>
<evidence type="ECO:0000256" key="1">
    <source>
        <dbReference type="SAM" id="Coils"/>
    </source>
</evidence>
<proteinExistence type="predicted"/>
<evidence type="ECO:0000313" key="5">
    <source>
        <dbReference type="Proteomes" id="UP000886934"/>
    </source>
</evidence>
<keyword evidence="2" id="KW-0472">Membrane</keyword>
<feature type="coiled-coil region" evidence="1">
    <location>
        <begin position="371"/>
        <end position="405"/>
    </location>
</feature>
<keyword evidence="1" id="KW-0175">Coiled coil</keyword>
<sequence length="528" mass="58560">MVYPRKMDSQPSQLGTIPNACRQFFAPQGRVYVFEDEGLKRINIVGRYVYMPPPTPAYLGGTLMTVFLMGVSMSGYQFAHLDSYARKASSKVAGGKSAQDIADEAERKKGAYKHLDIEQVKDPIIQFGMTPSEVVKVATEWAEQAKDPKGKKLRIDGQCMAAGVFSVPEDFPEDRWEKYREAMIEHLKGKHGKRLRSVVEHVDEPYRHCHFYLVPLPGESYGVVHPGWAAEKASYARGERKGLQTKAYSEAMSAWQDEIHTISARFGLLRTGPRRARLPNKDYKAAKRAASLIAEQVSTPPLSKPKLPPVEEIIDALEPLHSTGILGRGEPLYTRAQLLKASKKSALYGHKHAAQQQLDYLTQTTERAAEIDAAEARIKELHDKAEAQAAEIRAGEDKMRALRDEERKQTELLGRLELAVKKTQGYVDEAISRVQERALKALGGVLDAFVAIVEAPQDQELKDAAKSGLESIGISGAWAKLADRVVNVLMPSARAAQAADGIDWPKEVKETGRKLRDRTVDSSSDMGM</sequence>
<dbReference type="Gene3D" id="3.30.930.30">
    <property type="match status" value="1"/>
</dbReference>
<dbReference type="Proteomes" id="UP000886934">
    <property type="component" value="Unassembled WGS sequence"/>
</dbReference>
<evidence type="ECO:0000313" key="4">
    <source>
        <dbReference type="EMBL" id="GJA65883.1"/>
    </source>
</evidence>
<dbReference type="Proteomes" id="UP000887009">
    <property type="component" value="Unassembled WGS sequence"/>
</dbReference>
<feature type="transmembrane region" description="Helical" evidence="2">
    <location>
        <begin position="57"/>
        <end position="79"/>
    </location>
</feature>